<evidence type="ECO:0000313" key="1">
    <source>
        <dbReference type="EMBL" id="ANH83158.1"/>
    </source>
</evidence>
<dbReference type="Proteomes" id="UP000077667">
    <property type="component" value="Chromosome"/>
</dbReference>
<dbReference type="OrthoDB" id="915634at2"/>
<organism evidence="1 2">
    <name type="scientific">Niabella ginsenosidivorans</name>
    <dbReference type="NCBI Taxonomy" id="1176587"/>
    <lineage>
        <taxon>Bacteria</taxon>
        <taxon>Pseudomonadati</taxon>
        <taxon>Bacteroidota</taxon>
        <taxon>Chitinophagia</taxon>
        <taxon>Chitinophagales</taxon>
        <taxon>Chitinophagaceae</taxon>
        <taxon>Niabella</taxon>
    </lineage>
</organism>
<sequence>METFQQKVREQGFEIIKGRGISFVDSKGVKVKGSDVGLSLQTIEKQIEKNKRAQEQKQTEFIKVKQRQNTLTR</sequence>
<name>A0A1A9I655_9BACT</name>
<proteinExistence type="predicted"/>
<protein>
    <submittedName>
        <fullName evidence="1">Uncharacterized protein</fullName>
    </submittedName>
</protein>
<reference evidence="1 2" key="1">
    <citation type="submission" date="2016-05" db="EMBL/GenBank/DDBJ databases">
        <title>Niabella ginsenosidivorans BS26 whole genome sequencing.</title>
        <authorList>
            <person name="Im W.T."/>
            <person name="Siddiqi M.Z."/>
        </authorList>
    </citation>
    <scope>NUCLEOTIDE SEQUENCE [LARGE SCALE GENOMIC DNA]</scope>
    <source>
        <strain evidence="1 2">BS26</strain>
    </source>
</reference>
<dbReference type="KEGG" id="nia:A8C56_21180"/>
<evidence type="ECO:0000313" key="2">
    <source>
        <dbReference type="Proteomes" id="UP000077667"/>
    </source>
</evidence>
<dbReference type="RefSeq" id="WP_067760475.1">
    <property type="nucleotide sequence ID" value="NZ_CP015772.1"/>
</dbReference>
<gene>
    <name evidence="1" type="ORF">A8C56_21180</name>
</gene>
<accession>A0A1A9I655</accession>
<dbReference type="AlphaFoldDB" id="A0A1A9I655"/>
<dbReference type="EMBL" id="CP015772">
    <property type="protein sequence ID" value="ANH83158.1"/>
    <property type="molecule type" value="Genomic_DNA"/>
</dbReference>
<keyword evidence="2" id="KW-1185">Reference proteome</keyword>
<dbReference type="STRING" id="1176587.A8C56_21180"/>